<accession>A0A2M3ZMP8</accession>
<organism evidence="1">
    <name type="scientific">Anopheles braziliensis</name>
    <dbReference type="NCBI Taxonomy" id="58242"/>
    <lineage>
        <taxon>Eukaryota</taxon>
        <taxon>Metazoa</taxon>
        <taxon>Ecdysozoa</taxon>
        <taxon>Arthropoda</taxon>
        <taxon>Hexapoda</taxon>
        <taxon>Insecta</taxon>
        <taxon>Pterygota</taxon>
        <taxon>Neoptera</taxon>
        <taxon>Endopterygota</taxon>
        <taxon>Diptera</taxon>
        <taxon>Nematocera</taxon>
        <taxon>Culicoidea</taxon>
        <taxon>Culicidae</taxon>
        <taxon>Anophelinae</taxon>
        <taxon>Anopheles</taxon>
    </lineage>
</organism>
<protein>
    <submittedName>
        <fullName evidence="1">Putative secreted peptide</fullName>
    </submittedName>
</protein>
<evidence type="ECO:0000313" key="1">
    <source>
        <dbReference type="EMBL" id="MBW29816.1"/>
    </source>
</evidence>
<sequence>MTVCAAYFLFALKIIARPTPMAAALPAINANLLSSVRLLATFVFFFRSASASSPIRYCFICSLASLLWPTSSNSVVASFPAYSISTSSPPGCSWRNLVTSYTLSWMTIHTSVGLLCWPTSASVNCFCAISSMLWRLSLVSWHKQ</sequence>
<dbReference type="EMBL" id="GGFM01009065">
    <property type="protein sequence ID" value="MBW29816.1"/>
    <property type="molecule type" value="Transcribed_RNA"/>
</dbReference>
<dbReference type="AlphaFoldDB" id="A0A2M3ZMP8"/>
<reference evidence="1" key="1">
    <citation type="submission" date="2018-01" db="EMBL/GenBank/DDBJ databases">
        <title>An insight into the sialome of Amazonian anophelines.</title>
        <authorList>
            <person name="Ribeiro J.M."/>
            <person name="Scarpassa V."/>
            <person name="Calvo E."/>
        </authorList>
    </citation>
    <scope>NUCLEOTIDE SEQUENCE</scope>
    <source>
        <tissue evidence="1">Salivary glands</tissue>
    </source>
</reference>
<proteinExistence type="predicted"/>
<name>A0A2M3ZMP8_9DIPT</name>